<protein>
    <recommendedName>
        <fullName evidence="4">Tetratricopeptide repeat protein</fullName>
    </recommendedName>
</protein>
<evidence type="ECO:0000313" key="3">
    <source>
        <dbReference type="Proteomes" id="UP000280668"/>
    </source>
</evidence>
<name>A0A3N2BG77_9MICO</name>
<reference evidence="2 3" key="1">
    <citation type="submission" date="2018-11" db="EMBL/GenBank/DDBJ databases">
        <title>Sequencing the genomes of 1000 actinobacteria strains.</title>
        <authorList>
            <person name="Klenk H.-P."/>
        </authorList>
    </citation>
    <scope>NUCLEOTIDE SEQUENCE [LARGE SCALE GENOMIC DNA]</scope>
    <source>
        <strain evidence="2 3">DSM 11294</strain>
    </source>
</reference>
<sequence>MNNERRSGDRRGYQPSRRPDSWRTPGAGSRGSGGSGSERGERPAQVRGRQDDRRQDDRPRRDPGPEIPDEITASMLDREVQRALRGLGEGNAEATARHLVMAGQLLDEEPEAAYTHAKAAFSRAARVDVVREAVGIAAYRTGRFAEALRELRALRRMSGRQDLRHLEADCLRGLQRPDDALDVIKDTDTSTLDLETRLELILIASGAHADRGASEAGLALLDRIRTKALNAEQLDRFHGVRADRLEELGRTEEAKAVRPQQPAATAASEDEIVFLESEDEDDIR</sequence>
<feature type="compositionally biased region" description="Acidic residues" evidence="1">
    <location>
        <begin position="268"/>
        <end position="284"/>
    </location>
</feature>
<proteinExistence type="predicted"/>
<dbReference type="InterPro" id="IPR011990">
    <property type="entry name" value="TPR-like_helical_dom_sf"/>
</dbReference>
<evidence type="ECO:0000256" key="1">
    <source>
        <dbReference type="SAM" id="MobiDB-lite"/>
    </source>
</evidence>
<feature type="region of interest" description="Disordered" evidence="1">
    <location>
        <begin position="251"/>
        <end position="284"/>
    </location>
</feature>
<feature type="region of interest" description="Disordered" evidence="1">
    <location>
        <begin position="1"/>
        <end position="69"/>
    </location>
</feature>
<dbReference type="Proteomes" id="UP000280668">
    <property type="component" value="Unassembled WGS sequence"/>
</dbReference>
<evidence type="ECO:0008006" key="4">
    <source>
        <dbReference type="Google" id="ProtNLM"/>
    </source>
</evidence>
<feature type="compositionally biased region" description="Gly residues" evidence="1">
    <location>
        <begin position="28"/>
        <end position="37"/>
    </location>
</feature>
<dbReference type="Gene3D" id="1.25.40.10">
    <property type="entry name" value="Tetratricopeptide repeat domain"/>
    <property type="match status" value="1"/>
</dbReference>
<dbReference type="AlphaFoldDB" id="A0A3N2BG77"/>
<feature type="compositionally biased region" description="Basic and acidic residues" evidence="1">
    <location>
        <begin position="1"/>
        <end position="21"/>
    </location>
</feature>
<keyword evidence="3" id="KW-1185">Reference proteome</keyword>
<dbReference type="EMBL" id="RKHK01000001">
    <property type="protein sequence ID" value="ROR74225.1"/>
    <property type="molecule type" value="Genomic_DNA"/>
</dbReference>
<evidence type="ECO:0000313" key="2">
    <source>
        <dbReference type="EMBL" id="ROR74225.1"/>
    </source>
</evidence>
<accession>A0A3N2BG77</accession>
<organism evidence="2 3">
    <name type="scientific">Bogoriella caseilytica</name>
    <dbReference type="NCBI Taxonomy" id="56055"/>
    <lineage>
        <taxon>Bacteria</taxon>
        <taxon>Bacillati</taxon>
        <taxon>Actinomycetota</taxon>
        <taxon>Actinomycetes</taxon>
        <taxon>Micrococcales</taxon>
        <taxon>Bogoriellaceae</taxon>
        <taxon>Bogoriella</taxon>
    </lineage>
</organism>
<gene>
    <name evidence="2" type="ORF">EDD31_2629</name>
</gene>
<feature type="compositionally biased region" description="Basic and acidic residues" evidence="1">
    <location>
        <begin position="38"/>
        <end position="64"/>
    </location>
</feature>
<comment type="caution">
    <text evidence="2">The sequence shown here is derived from an EMBL/GenBank/DDBJ whole genome shotgun (WGS) entry which is preliminary data.</text>
</comment>